<organism evidence="8 9">
    <name type="scientific">Yoonia vestfoldensis</name>
    <dbReference type="NCBI Taxonomy" id="245188"/>
    <lineage>
        <taxon>Bacteria</taxon>
        <taxon>Pseudomonadati</taxon>
        <taxon>Pseudomonadota</taxon>
        <taxon>Alphaproteobacteria</taxon>
        <taxon>Rhodobacterales</taxon>
        <taxon>Paracoccaceae</taxon>
        <taxon>Yoonia</taxon>
    </lineage>
</organism>
<comment type="similarity">
    <text evidence="2 5">Belongs to the carotenoid/retinoid oxidoreductase family.</text>
</comment>
<dbReference type="NCBIfam" id="TIGR02734">
    <property type="entry name" value="crtI_fam"/>
    <property type="match status" value="1"/>
</dbReference>
<dbReference type="EMBL" id="CP021431">
    <property type="protein sequence ID" value="ARU02941.1"/>
    <property type="molecule type" value="Genomic_DNA"/>
</dbReference>
<dbReference type="InterPro" id="IPR036188">
    <property type="entry name" value="FAD/NAD-bd_sf"/>
</dbReference>
<dbReference type="KEGG" id="lvs:LOKVESSMR4R_03675"/>
<evidence type="ECO:0000256" key="5">
    <source>
        <dbReference type="RuleBase" id="RU362075"/>
    </source>
</evidence>
<dbReference type="PANTHER" id="PTHR43734:SF7">
    <property type="entry name" value="4,4'-DIAPONEUROSPORENE OXYGENASE"/>
    <property type="match status" value="1"/>
</dbReference>
<evidence type="ECO:0000256" key="6">
    <source>
        <dbReference type="SAM" id="MobiDB-lite"/>
    </source>
</evidence>
<dbReference type="Gene3D" id="3.50.50.60">
    <property type="entry name" value="FAD/NAD(P)-binding domain"/>
    <property type="match status" value="2"/>
</dbReference>
<dbReference type="GO" id="GO:0016491">
    <property type="term" value="F:oxidoreductase activity"/>
    <property type="evidence" value="ECO:0007669"/>
    <property type="project" value="UniProtKB-KW"/>
</dbReference>
<dbReference type="SUPFAM" id="SSF51905">
    <property type="entry name" value="FAD/NAD(P)-binding domain"/>
    <property type="match status" value="1"/>
</dbReference>
<gene>
    <name evidence="8" type="primary">crtD</name>
    <name evidence="8" type="ORF">LOKVESSMR4R_03675</name>
</gene>
<dbReference type="STRING" id="1122181.GCA_000382265_01140"/>
<keyword evidence="9" id="KW-1185">Reference proteome</keyword>
<evidence type="ECO:0000259" key="7">
    <source>
        <dbReference type="Pfam" id="PF01593"/>
    </source>
</evidence>
<keyword evidence="4 5" id="KW-0560">Oxidoreductase</keyword>
<dbReference type="RefSeq" id="WP_087211762.1">
    <property type="nucleotide sequence ID" value="NZ_CP021431.1"/>
</dbReference>
<evidence type="ECO:0000256" key="1">
    <source>
        <dbReference type="ARBA" id="ARBA00004829"/>
    </source>
</evidence>
<protein>
    <submittedName>
        <fullName evidence="8">Hydroxyneurosporene desaturase</fullName>
        <ecNumber evidence="8">1.3.99.27</ecNumber>
    </submittedName>
</protein>
<dbReference type="Proteomes" id="UP000195273">
    <property type="component" value="Chromosome"/>
</dbReference>
<keyword evidence="3 5" id="KW-0125">Carotenoid biosynthesis</keyword>
<sequence>MPASAEKIVIIGAGIAGLATALRLGHVGYDVTVVDMQAAPGGKIRSVPSAAGPVDAGPTVLTMRHVFDNLFADVGADLADHVTLTPLATLARHYWDDGTQLDLMADPQASLANLRDAFGAVATAEFAQFSARAKRLFEAFDAPMMRTAMPDQIAVARKVLAQPRLIADMAPHRSMAGLLKSSFTDPRLAQLFGRYATYVGGSPYQSPAILSLIWQAEAQGVWTVAGGMQKLALAIAALAERHGVQFHHDTRALRITRQGGRISGVETTKGHFAGGTVVFNGDPRALATGLLGDSLARVVKRAGTEPRSLSAYVHAFAAKPQGVALAHHNVFFGHDPKAEFAALARKEMPRDASLYLCAQDHGTAAPGALQRFEIIMNAAPVLRDPEQEKAQCQTQIFARFRQFGLTFSPTPGPDSLTTPQGFDALFPASLGSLYGRSPHGMMAAFQRPTVRTTMPGLYLAGGGVHPGAGVPMATLCGQHAAAAILNDLALHSTSRPAAMPGGMSTGSATAAPRRSASSGS</sequence>
<dbReference type="InterPro" id="IPR014105">
    <property type="entry name" value="Carotenoid/retinoid_OxRdtase"/>
</dbReference>
<reference evidence="8 9" key="1">
    <citation type="submission" date="2017-05" db="EMBL/GenBank/DDBJ databases">
        <title>Genome Sequence of Loktanella vestfoldensis Strain SMR4r Isolated from a Culture of the Diatom Skeletonema marinoi.</title>
        <authorList>
            <person name="Topel M."/>
            <person name="Pinder M.I.M."/>
            <person name="Johansson O.N."/>
            <person name="Kourtchenko O."/>
            <person name="Godhe A."/>
            <person name="Clarke A.K."/>
        </authorList>
    </citation>
    <scope>NUCLEOTIDE SEQUENCE [LARGE SCALE GENOMIC DNA]</scope>
    <source>
        <strain evidence="8 9">SMR4r</strain>
    </source>
</reference>
<feature type="region of interest" description="Disordered" evidence="6">
    <location>
        <begin position="495"/>
        <end position="520"/>
    </location>
</feature>
<dbReference type="AlphaFoldDB" id="A0A1Y0EHT5"/>
<evidence type="ECO:0000256" key="4">
    <source>
        <dbReference type="ARBA" id="ARBA00023002"/>
    </source>
</evidence>
<evidence type="ECO:0000313" key="8">
    <source>
        <dbReference type="EMBL" id="ARU02941.1"/>
    </source>
</evidence>
<comment type="pathway">
    <text evidence="1 5">Carotenoid biosynthesis.</text>
</comment>
<feature type="domain" description="Amine oxidase" evidence="7">
    <location>
        <begin position="15"/>
        <end position="485"/>
    </location>
</feature>
<proteinExistence type="inferred from homology"/>
<feature type="compositionally biased region" description="Low complexity" evidence="6">
    <location>
        <begin position="505"/>
        <end position="520"/>
    </location>
</feature>
<dbReference type="GO" id="GO:0016117">
    <property type="term" value="P:carotenoid biosynthetic process"/>
    <property type="evidence" value="ECO:0007669"/>
    <property type="project" value="UniProtKB-KW"/>
</dbReference>
<dbReference type="Pfam" id="PF01593">
    <property type="entry name" value="Amino_oxidase"/>
    <property type="match status" value="1"/>
</dbReference>
<evidence type="ECO:0000313" key="9">
    <source>
        <dbReference type="Proteomes" id="UP000195273"/>
    </source>
</evidence>
<accession>A0A1Y0EHT5</accession>
<evidence type="ECO:0000256" key="2">
    <source>
        <dbReference type="ARBA" id="ARBA00006046"/>
    </source>
</evidence>
<name>A0A1Y0EHT5_9RHOB</name>
<dbReference type="NCBIfam" id="NF045637">
    <property type="entry name" value="carotdesatCrtDProt"/>
    <property type="match status" value="1"/>
</dbReference>
<dbReference type="EC" id="1.3.99.27" evidence="8"/>
<dbReference type="PANTHER" id="PTHR43734">
    <property type="entry name" value="PHYTOENE DESATURASE"/>
    <property type="match status" value="1"/>
</dbReference>
<dbReference type="InterPro" id="IPR002937">
    <property type="entry name" value="Amino_oxidase"/>
</dbReference>
<dbReference type="InterPro" id="IPR054841">
    <property type="entry name" value="carotdesatCrtD"/>
</dbReference>
<evidence type="ECO:0000256" key="3">
    <source>
        <dbReference type="ARBA" id="ARBA00022746"/>
    </source>
</evidence>
<dbReference type="OrthoDB" id="9774675at2"/>